<dbReference type="InterPro" id="IPR036770">
    <property type="entry name" value="Ankyrin_rpt-contain_sf"/>
</dbReference>
<accession>A0A6A3QYV0</accession>
<comment type="caution">
    <text evidence="1">The sequence shown here is derived from an EMBL/GenBank/DDBJ whole genome shotgun (WGS) entry which is preliminary data.</text>
</comment>
<name>A0A6A3QYV0_9STRA</name>
<evidence type="ECO:0000313" key="1">
    <source>
        <dbReference type="EMBL" id="KAE9086303.1"/>
    </source>
</evidence>
<dbReference type="Pfam" id="PF12796">
    <property type="entry name" value="Ank_2"/>
    <property type="match status" value="2"/>
</dbReference>
<dbReference type="PANTHER" id="PTHR46586">
    <property type="entry name" value="ANKYRIN REPEAT-CONTAINING PROTEIN"/>
    <property type="match status" value="1"/>
</dbReference>
<dbReference type="AlphaFoldDB" id="A0A6A3QYV0"/>
<gene>
    <name evidence="1" type="ORF">PF007_g20829</name>
</gene>
<dbReference type="SUPFAM" id="SSF48403">
    <property type="entry name" value="Ankyrin repeat"/>
    <property type="match status" value="2"/>
</dbReference>
<dbReference type="SMART" id="SM00248">
    <property type="entry name" value="ANK"/>
    <property type="match status" value="8"/>
</dbReference>
<dbReference type="EMBL" id="QXFZ01001702">
    <property type="protein sequence ID" value="KAE9086303.1"/>
    <property type="molecule type" value="Genomic_DNA"/>
</dbReference>
<sequence length="719" mass="81966">MKQSQRLRTATWVVCKDRLPAAGGWLPHVMRCIDDYLAGSLNHKALTAACEAGASEHTLEYILWNTAPVWKEAVKAAVRGGYMHVLRWMTERDDGRGPWKADFDFMLELAATHGHLDAVKWLYERGMHSHVFGKTGEDSKGCIPKSWLYRHCTPYALNLAAEHGHLEVVKWIYGPRTDTCISDWSPMSKAVAKGHFALVQWLHSVKAEDCSTRAIDAAARNGHLEVLQWLDANHLLTCTKAMMDGAAENGHLEVVKWLHREHHGCCSYEAMGLAASNGHLEVAEWLYDNVYMKCQSSVVSMDTLHPAEAGRLDALKWMHERFQTHGSYAMGAAARNGHMDVVTWLYENCNEGCTALAVFSAARDGHLDVLKWLHTHYPDTLEPGLYDRIGRAAGNGHLDVVRWLHENRLERGQNDAMYSAATNGHLDIFLYLLEHRTEGFSSIVFLDAQYIEVLCHFNSDDRGDRRSNRATSDQLKMLQTLFERRPAFVQDCLRNLAYIACTRGNIAIMDWVMPLGIKLNSTEPICDAVFRGDVKMLQWFFENGFEITDPDLVKVAVQRSRLEVLRWLWGHGYDVDSLELVKIAAINDIPTMRWLVEHGPPLDLSTATTLVIEYRYIEIAWWVAEDARKDLVLEALHRNDLEVVWWILARTQFQDESAQGSIRDAIRCSNGVQQWFEENMIEVEVCRWCFPMVTKRQIEESGETDLSSTKRKRSGEMLV</sequence>
<dbReference type="Pfam" id="PF13637">
    <property type="entry name" value="Ank_4"/>
    <property type="match status" value="1"/>
</dbReference>
<evidence type="ECO:0000313" key="2">
    <source>
        <dbReference type="Proteomes" id="UP000441208"/>
    </source>
</evidence>
<protein>
    <submittedName>
        <fullName evidence="1">Uncharacterized protein</fullName>
    </submittedName>
</protein>
<dbReference type="PANTHER" id="PTHR46586:SF3">
    <property type="entry name" value="ANKYRIN REPEAT-CONTAINING PROTEIN"/>
    <property type="match status" value="1"/>
</dbReference>
<dbReference type="InterPro" id="IPR052050">
    <property type="entry name" value="SecEffector_AnkRepeat"/>
</dbReference>
<dbReference type="Proteomes" id="UP000441208">
    <property type="component" value="Unassembled WGS sequence"/>
</dbReference>
<reference evidence="1 2" key="1">
    <citation type="submission" date="2018-08" db="EMBL/GenBank/DDBJ databases">
        <title>Genomic investigation of the strawberry pathogen Phytophthora fragariae indicates pathogenicity is determined by transcriptional variation in three key races.</title>
        <authorList>
            <person name="Adams T.M."/>
            <person name="Armitage A.D."/>
            <person name="Sobczyk M.K."/>
            <person name="Bates H.J."/>
            <person name="Dunwell J.M."/>
            <person name="Nellist C.F."/>
            <person name="Harrison R.J."/>
        </authorList>
    </citation>
    <scope>NUCLEOTIDE SEQUENCE [LARGE SCALE GENOMIC DNA]</scope>
    <source>
        <strain evidence="1 2">NOV-71</strain>
    </source>
</reference>
<dbReference type="InterPro" id="IPR002110">
    <property type="entry name" value="Ankyrin_rpt"/>
</dbReference>
<organism evidence="1 2">
    <name type="scientific">Phytophthora fragariae</name>
    <dbReference type="NCBI Taxonomy" id="53985"/>
    <lineage>
        <taxon>Eukaryota</taxon>
        <taxon>Sar</taxon>
        <taxon>Stramenopiles</taxon>
        <taxon>Oomycota</taxon>
        <taxon>Peronosporomycetes</taxon>
        <taxon>Peronosporales</taxon>
        <taxon>Peronosporaceae</taxon>
        <taxon>Phytophthora</taxon>
    </lineage>
</organism>
<proteinExistence type="predicted"/>
<dbReference type="SUPFAM" id="SSF140860">
    <property type="entry name" value="Pseudo ankyrin repeat-like"/>
    <property type="match status" value="1"/>
</dbReference>
<dbReference type="Gene3D" id="1.25.40.20">
    <property type="entry name" value="Ankyrin repeat-containing domain"/>
    <property type="match status" value="2"/>
</dbReference>